<sequence>MASQLKPQVFPEKEATFYELKVGKVYTKYRAWIGPYIAKGITMGPEDKVKEVVRRMAQAKAEPLDVIKSLVESVAEYVSTASESGLMDIGVVLGTFFHLGEYMAIMVKLQRLSGPYSHNRVWGEIKVMFKGYDGLKALSKHVVMRYVEFYAPNKVDKAQLYNVLYEAARIAYNAYGWAHKNL</sequence>
<proteinExistence type="predicted"/>
<reference evidence="1 2" key="1">
    <citation type="journal article" date="2004" name="Virology">
        <title>Morphology and genome organisation of the virus PSV of the hyperthermophilic archaeal genera Pyrobaculum and Thermoproteus: A novel virus family, the Globuloviridae.</title>
        <authorList>
            <person name="Haering M."/>
            <person name="Peng X."/>
            <person name="Bruegger K."/>
            <person name="Rachel R."/>
            <person name="Stetter K.O."/>
            <person name="Garrett R.A."/>
            <person name="Prangishvili D."/>
        </authorList>
    </citation>
    <scope>NUCLEOTIDE SEQUENCE [LARGE SCALE GENOMIC DNA]</scope>
    <source>
        <strain evidence="2">Isolate United States/Yellowstone</strain>
    </source>
</reference>
<accession>Q6ZYF7</accession>
<organismHost>
    <name type="scientific">Thermoproteus tenax</name>
    <dbReference type="NCBI Taxonomy" id="2271"/>
</organismHost>
<evidence type="ECO:0000313" key="1">
    <source>
        <dbReference type="EMBL" id="CAG25665.1"/>
    </source>
</evidence>
<evidence type="ECO:0000313" key="2">
    <source>
        <dbReference type="Proteomes" id="UP000008777"/>
    </source>
</evidence>
<dbReference type="KEGG" id="vg:4432016"/>
<dbReference type="Proteomes" id="UP000008777">
    <property type="component" value="Segment"/>
</dbReference>
<dbReference type="EMBL" id="AJ635161">
    <property type="protein sequence ID" value="CAG25665.1"/>
    <property type="molecule type" value="Genomic_DNA"/>
</dbReference>
<name>Q6ZYF7_PSVY</name>
<keyword evidence="2" id="KW-1185">Reference proteome</keyword>
<protein>
    <submittedName>
        <fullName evidence="1">Uncharacterized protein</fullName>
    </submittedName>
</protein>
<organism evidence="1 2">
    <name type="scientific">Pyrobaculum spherical virus (isolate United States/Yellowstone)</name>
    <name type="common">PSV</name>
    <dbReference type="NCBI Taxonomy" id="654907"/>
    <lineage>
        <taxon>Viruses</taxon>
        <taxon>Viruses incertae sedis</taxon>
        <taxon>Globuloviridae</taxon>
        <taxon>Alphaglobulovirus</taxon>
        <taxon>Alphaglobulovirus obsidianense</taxon>
    </lineage>
</organism>
<organismHost>
    <name type="scientific">Pyrobaculum</name>
    <dbReference type="NCBI Taxonomy" id="2276"/>
</organismHost>
<dbReference type="RefSeq" id="YP_015567.1">
    <property type="nucleotide sequence ID" value="NC_005872.1"/>
</dbReference>
<dbReference type="GeneID" id="4432016"/>